<reference evidence="5" key="1">
    <citation type="submission" date="2025-08" db="UniProtKB">
        <authorList>
            <consortium name="RefSeq"/>
        </authorList>
    </citation>
    <scope>IDENTIFICATION</scope>
    <source>
        <tissue evidence="5">Whole body</tissue>
    </source>
</reference>
<dbReference type="PROSITE" id="PS01007">
    <property type="entry name" value="TRANSPOSASE_MUTATOR"/>
    <property type="match status" value="1"/>
</dbReference>
<keyword evidence="4" id="KW-1185">Reference proteome</keyword>
<keyword evidence="1" id="KW-0815">Transposition</keyword>
<evidence type="ECO:0000313" key="4">
    <source>
        <dbReference type="Proteomes" id="UP000694846"/>
    </source>
</evidence>
<protein>
    <submittedName>
        <fullName evidence="5">Uncharacterized protein LOC112685210</fullName>
    </submittedName>
</protein>
<dbReference type="Proteomes" id="UP000694846">
    <property type="component" value="Unplaced"/>
</dbReference>
<dbReference type="GO" id="GO:0006313">
    <property type="term" value="P:DNA transposition"/>
    <property type="evidence" value="ECO:0007669"/>
    <property type="project" value="InterPro"/>
</dbReference>
<evidence type="ECO:0000256" key="1">
    <source>
        <dbReference type="ARBA" id="ARBA00022578"/>
    </source>
</evidence>
<evidence type="ECO:0000256" key="2">
    <source>
        <dbReference type="ARBA" id="ARBA00023125"/>
    </source>
</evidence>
<name>A0A8B8FPF5_9HEMI</name>
<dbReference type="InterPro" id="IPR001207">
    <property type="entry name" value="Transposase_mutator"/>
</dbReference>
<dbReference type="AlphaFoldDB" id="A0A8B8FPF5"/>
<dbReference type="RefSeq" id="XP_025412819.1">
    <property type="nucleotide sequence ID" value="XM_025557034.1"/>
</dbReference>
<sequence>MTDFEQGLIDAFTNVFPGTQIRGCCFHFGQCLWRKIKNLPEIRQKYMNDADLSLKIKQLMALAFVPVPHVVDKFDKLISQQLFAVNEDLLIHLIDYFEETWIGRPTRRNIR</sequence>
<keyword evidence="3" id="KW-0233">DNA recombination</keyword>
<proteinExistence type="predicted"/>
<keyword evidence="2" id="KW-0238">DNA-binding</keyword>
<dbReference type="GO" id="GO:0003677">
    <property type="term" value="F:DNA binding"/>
    <property type="evidence" value="ECO:0007669"/>
    <property type="project" value="UniProtKB-KW"/>
</dbReference>
<dbReference type="GeneID" id="112685210"/>
<organism evidence="4 5">
    <name type="scientific">Sipha flava</name>
    <name type="common">yellow sugarcane aphid</name>
    <dbReference type="NCBI Taxonomy" id="143950"/>
    <lineage>
        <taxon>Eukaryota</taxon>
        <taxon>Metazoa</taxon>
        <taxon>Ecdysozoa</taxon>
        <taxon>Arthropoda</taxon>
        <taxon>Hexapoda</taxon>
        <taxon>Insecta</taxon>
        <taxon>Pterygota</taxon>
        <taxon>Neoptera</taxon>
        <taxon>Paraneoptera</taxon>
        <taxon>Hemiptera</taxon>
        <taxon>Sternorrhyncha</taxon>
        <taxon>Aphidomorpha</taxon>
        <taxon>Aphidoidea</taxon>
        <taxon>Aphididae</taxon>
        <taxon>Sipha</taxon>
    </lineage>
</organism>
<evidence type="ECO:0000313" key="5">
    <source>
        <dbReference type="RefSeq" id="XP_025412819.1"/>
    </source>
</evidence>
<gene>
    <name evidence="5" type="primary">LOC112685210</name>
</gene>
<evidence type="ECO:0000256" key="3">
    <source>
        <dbReference type="ARBA" id="ARBA00023172"/>
    </source>
</evidence>
<dbReference type="GO" id="GO:0004803">
    <property type="term" value="F:transposase activity"/>
    <property type="evidence" value="ECO:0007669"/>
    <property type="project" value="InterPro"/>
</dbReference>
<accession>A0A8B8FPF5</accession>
<dbReference type="OrthoDB" id="6611815at2759"/>